<evidence type="ECO:0000313" key="3">
    <source>
        <dbReference type="Proteomes" id="UP000308092"/>
    </source>
</evidence>
<evidence type="ECO:0000256" key="1">
    <source>
        <dbReference type="SAM" id="MobiDB-lite"/>
    </source>
</evidence>
<comment type="caution">
    <text evidence="2">The sequence shown here is derived from an EMBL/GenBank/DDBJ whole genome shotgun (WGS) entry which is preliminary data.</text>
</comment>
<protein>
    <submittedName>
        <fullName evidence="2">Uncharacterized protein</fullName>
    </submittedName>
</protein>
<dbReference type="Proteomes" id="UP000308092">
    <property type="component" value="Unassembled WGS sequence"/>
</dbReference>
<gene>
    <name evidence="2" type="ORF">EYZ11_004130</name>
</gene>
<dbReference type="EMBL" id="SOSA01000115">
    <property type="protein sequence ID" value="THC96396.1"/>
    <property type="molecule type" value="Genomic_DNA"/>
</dbReference>
<sequence length="61" mass="6696">MSTATTAQLDRSEPPPRPSVNYQSDPAKSEPSDTGIPPQNGVRAWHWHISGLLRNTSVENL</sequence>
<evidence type="ECO:0000313" key="2">
    <source>
        <dbReference type="EMBL" id="THC96396.1"/>
    </source>
</evidence>
<reference evidence="2 3" key="1">
    <citation type="submission" date="2019-03" db="EMBL/GenBank/DDBJ databases">
        <title>The genome sequence of a newly discovered highly antifungal drug resistant Aspergillus species, Aspergillus tanneri NIH 1004.</title>
        <authorList>
            <person name="Mounaud S."/>
            <person name="Singh I."/>
            <person name="Joardar V."/>
            <person name="Pakala S."/>
            <person name="Pakala S."/>
            <person name="Venepally P."/>
            <person name="Hoover J."/>
            <person name="Nierman W."/>
            <person name="Chung J."/>
            <person name="Losada L."/>
        </authorList>
    </citation>
    <scope>NUCLEOTIDE SEQUENCE [LARGE SCALE GENOMIC DNA]</scope>
    <source>
        <strain evidence="2 3">NIH1004</strain>
    </source>
</reference>
<keyword evidence="3" id="KW-1185">Reference proteome</keyword>
<organism evidence="2 3">
    <name type="scientific">Aspergillus tanneri</name>
    <dbReference type="NCBI Taxonomy" id="1220188"/>
    <lineage>
        <taxon>Eukaryota</taxon>
        <taxon>Fungi</taxon>
        <taxon>Dikarya</taxon>
        <taxon>Ascomycota</taxon>
        <taxon>Pezizomycotina</taxon>
        <taxon>Eurotiomycetes</taxon>
        <taxon>Eurotiomycetidae</taxon>
        <taxon>Eurotiales</taxon>
        <taxon>Aspergillaceae</taxon>
        <taxon>Aspergillus</taxon>
        <taxon>Aspergillus subgen. Circumdati</taxon>
    </lineage>
</organism>
<dbReference type="AlphaFoldDB" id="A0A4S3JLE6"/>
<proteinExistence type="predicted"/>
<name>A0A4S3JLE6_9EURO</name>
<feature type="region of interest" description="Disordered" evidence="1">
    <location>
        <begin position="1"/>
        <end position="42"/>
    </location>
</feature>
<dbReference type="VEuPathDB" id="FungiDB:EYZ11_004130"/>
<accession>A0A4S3JLE6</accession>